<dbReference type="AlphaFoldDB" id="A0A8J3NX73"/>
<reference evidence="2 3" key="1">
    <citation type="submission" date="2021-01" db="EMBL/GenBank/DDBJ databases">
        <title>Whole genome shotgun sequence of Catellatospora citrea NBRC 14495.</title>
        <authorList>
            <person name="Komaki H."/>
            <person name="Tamura T."/>
        </authorList>
    </citation>
    <scope>NUCLEOTIDE SEQUENCE [LARGE SCALE GENOMIC DNA]</scope>
    <source>
        <strain evidence="2 3">NBRC 14495</strain>
    </source>
</reference>
<dbReference type="InterPro" id="IPR050266">
    <property type="entry name" value="AB_hydrolase_sf"/>
</dbReference>
<dbReference type="GO" id="GO:0047372">
    <property type="term" value="F:monoacylglycerol lipase activity"/>
    <property type="evidence" value="ECO:0007669"/>
    <property type="project" value="TreeGrafter"/>
</dbReference>
<evidence type="ECO:0000313" key="3">
    <source>
        <dbReference type="Proteomes" id="UP000659904"/>
    </source>
</evidence>
<dbReference type="Pfam" id="PF00561">
    <property type="entry name" value="Abhydrolase_1"/>
    <property type="match status" value="1"/>
</dbReference>
<dbReference type="InterPro" id="IPR029058">
    <property type="entry name" value="AB_hydrolase_fold"/>
</dbReference>
<dbReference type="SUPFAM" id="SSF53474">
    <property type="entry name" value="alpha/beta-Hydrolases"/>
    <property type="match status" value="1"/>
</dbReference>
<organism evidence="2 3">
    <name type="scientific">Catellatospora citrea</name>
    <dbReference type="NCBI Taxonomy" id="53366"/>
    <lineage>
        <taxon>Bacteria</taxon>
        <taxon>Bacillati</taxon>
        <taxon>Actinomycetota</taxon>
        <taxon>Actinomycetes</taxon>
        <taxon>Micromonosporales</taxon>
        <taxon>Micromonosporaceae</taxon>
        <taxon>Catellatospora</taxon>
    </lineage>
</organism>
<dbReference type="Proteomes" id="UP000659904">
    <property type="component" value="Unassembled WGS sequence"/>
</dbReference>
<name>A0A8J3NX73_9ACTN</name>
<dbReference type="PANTHER" id="PTHR43798">
    <property type="entry name" value="MONOACYLGLYCEROL LIPASE"/>
    <property type="match status" value="1"/>
</dbReference>
<proteinExistence type="predicted"/>
<protein>
    <submittedName>
        <fullName evidence="2">Alpha/beta hydrolase</fullName>
    </submittedName>
</protein>
<dbReference type="GO" id="GO:0016020">
    <property type="term" value="C:membrane"/>
    <property type="evidence" value="ECO:0007669"/>
    <property type="project" value="TreeGrafter"/>
</dbReference>
<comment type="caution">
    <text evidence="2">The sequence shown here is derived from an EMBL/GenBank/DDBJ whole genome shotgun (WGS) entry which is preliminary data.</text>
</comment>
<dbReference type="RefSeq" id="WP_239165199.1">
    <property type="nucleotide sequence ID" value="NZ_BONH01000001.1"/>
</dbReference>
<gene>
    <name evidence="2" type="ORF">Cci01nite_06250</name>
</gene>
<dbReference type="GO" id="GO:0046464">
    <property type="term" value="P:acylglycerol catabolic process"/>
    <property type="evidence" value="ECO:0007669"/>
    <property type="project" value="TreeGrafter"/>
</dbReference>
<keyword evidence="2" id="KW-0378">Hydrolase</keyword>
<evidence type="ECO:0000259" key="1">
    <source>
        <dbReference type="Pfam" id="PF00561"/>
    </source>
</evidence>
<dbReference type="InterPro" id="IPR000073">
    <property type="entry name" value="AB_hydrolase_1"/>
</dbReference>
<dbReference type="EMBL" id="BONH01000001">
    <property type="protein sequence ID" value="GIF95531.1"/>
    <property type="molecule type" value="Genomic_DNA"/>
</dbReference>
<dbReference type="Gene3D" id="3.40.50.1820">
    <property type="entry name" value="alpha/beta hydrolase"/>
    <property type="match status" value="1"/>
</dbReference>
<sequence>MTRGEITANGIRLSFLEDGTAGAPVVVFLHGLPNEAGTWAHTMAGLAATHHVYALDQRGQGRSEHPGEYSFELMRDDVLGFAPALGLRDVTLVGHSAGATVACLVAQERPDWLARLVLEDSPPPWPGGTRFAIPDRPDGALDYDWNVFASLMAQVNDPDPKWWARLDRIAVPTLLIHGGTASPVPADRAAEAVARIPDARSVTVEAGHQVHRERPAEFLAALRTFLDPPTP</sequence>
<feature type="domain" description="AB hydrolase-1" evidence="1">
    <location>
        <begin position="24"/>
        <end position="127"/>
    </location>
</feature>
<evidence type="ECO:0000313" key="2">
    <source>
        <dbReference type="EMBL" id="GIF95531.1"/>
    </source>
</evidence>
<keyword evidence="3" id="KW-1185">Reference proteome</keyword>
<dbReference type="PANTHER" id="PTHR43798:SF33">
    <property type="entry name" value="HYDROLASE, PUTATIVE (AFU_ORTHOLOGUE AFUA_2G14860)-RELATED"/>
    <property type="match status" value="1"/>
</dbReference>
<accession>A0A8J3NX73</accession>